<evidence type="ECO:0000256" key="2">
    <source>
        <dbReference type="ARBA" id="ARBA00023125"/>
    </source>
</evidence>
<dbReference type="GO" id="GO:0003700">
    <property type="term" value="F:DNA-binding transcription factor activity"/>
    <property type="evidence" value="ECO:0007669"/>
    <property type="project" value="TreeGrafter"/>
</dbReference>
<evidence type="ECO:0000256" key="1">
    <source>
        <dbReference type="ARBA" id="ARBA00023015"/>
    </source>
</evidence>
<evidence type="ECO:0000259" key="4">
    <source>
        <dbReference type="PROSITE" id="PS50042"/>
    </source>
</evidence>
<dbReference type="Proteomes" id="UP000199029">
    <property type="component" value="Unassembled WGS sequence"/>
</dbReference>
<dbReference type="PANTHER" id="PTHR24567">
    <property type="entry name" value="CRP FAMILY TRANSCRIPTIONAL REGULATORY PROTEIN"/>
    <property type="match status" value="1"/>
</dbReference>
<keyword evidence="5" id="KW-0808">Transferase</keyword>
<organism evidence="5 6">
    <name type="scientific">Hymenobacter arizonensis</name>
    <name type="common">Siccationidurans arizonensis</name>
    <dbReference type="NCBI Taxonomy" id="1227077"/>
    <lineage>
        <taxon>Bacteria</taxon>
        <taxon>Pseudomonadati</taxon>
        <taxon>Bacteroidota</taxon>
        <taxon>Cytophagia</taxon>
        <taxon>Cytophagales</taxon>
        <taxon>Hymenobacteraceae</taxon>
        <taxon>Hymenobacter</taxon>
    </lineage>
</organism>
<dbReference type="InterPro" id="IPR018490">
    <property type="entry name" value="cNMP-bd_dom_sf"/>
</dbReference>
<keyword evidence="1" id="KW-0805">Transcription regulation</keyword>
<dbReference type="GO" id="GO:0016301">
    <property type="term" value="F:kinase activity"/>
    <property type="evidence" value="ECO:0007669"/>
    <property type="project" value="UniProtKB-KW"/>
</dbReference>
<dbReference type="Pfam" id="PF13545">
    <property type="entry name" value="HTH_Crp_2"/>
    <property type="match status" value="1"/>
</dbReference>
<gene>
    <name evidence="5" type="ORF">SAMN04515668_1509</name>
</gene>
<dbReference type="GO" id="GO:0003677">
    <property type="term" value="F:DNA binding"/>
    <property type="evidence" value="ECO:0007669"/>
    <property type="project" value="UniProtKB-KW"/>
</dbReference>
<dbReference type="SUPFAM" id="SSF51206">
    <property type="entry name" value="cAMP-binding domain-like"/>
    <property type="match status" value="1"/>
</dbReference>
<dbReference type="AlphaFoldDB" id="A0A1I5WVJ6"/>
<evidence type="ECO:0000313" key="6">
    <source>
        <dbReference type="Proteomes" id="UP000199029"/>
    </source>
</evidence>
<dbReference type="SUPFAM" id="SSF46785">
    <property type="entry name" value="Winged helix' DNA-binding domain"/>
    <property type="match status" value="1"/>
</dbReference>
<dbReference type="InterPro" id="IPR000595">
    <property type="entry name" value="cNMP-bd_dom"/>
</dbReference>
<evidence type="ECO:0000256" key="3">
    <source>
        <dbReference type="ARBA" id="ARBA00023163"/>
    </source>
</evidence>
<keyword evidence="3" id="KW-0804">Transcription</keyword>
<protein>
    <submittedName>
        <fullName evidence="5">cAMP-binding domain of CRP or a regulatory subunit of cAMP-dependent protein kinases</fullName>
    </submittedName>
</protein>
<dbReference type="EMBL" id="FOXS01000002">
    <property type="protein sequence ID" value="SFQ23651.1"/>
    <property type="molecule type" value="Genomic_DNA"/>
</dbReference>
<proteinExistence type="predicted"/>
<keyword evidence="6" id="KW-1185">Reference proteome</keyword>
<dbReference type="InterPro" id="IPR050397">
    <property type="entry name" value="Env_Response_Regulators"/>
</dbReference>
<dbReference type="GO" id="GO:0005829">
    <property type="term" value="C:cytosol"/>
    <property type="evidence" value="ECO:0007669"/>
    <property type="project" value="TreeGrafter"/>
</dbReference>
<sequence>MYFVKTGRVKTLKSNATDKELITGYYGPGEFFGFLPLLEHTARSDSAVATDESELVHIPKDDFSQLLLRNPAVSQQFIRLLAGRVSEREAQLLAMAYAQAGSDECLHFTRDDLATMVGTAPESLIRTLSEFRPDGLVESSRPKASGCCSPISCAVPAGKARPIVDKLQVLGCTLSYSRLYSPGSFGY</sequence>
<dbReference type="Gene3D" id="1.10.10.10">
    <property type="entry name" value="Winged helix-like DNA-binding domain superfamily/Winged helix DNA-binding domain"/>
    <property type="match status" value="1"/>
</dbReference>
<dbReference type="Pfam" id="PF00027">
    <property type="entry name" value="cNMP_binding"/>
    <property type="match status" value="1"/>
</dbReference>
<keyword evidence="2" id="KW-0238">DNA-binding</keyword>
<reference evidence="6" key="1">
    <citation type="submission" date="2016-10" db="EMBL/GenBank/DDBJ databases">
        <authorList>
            <person name="Varghese N."/>
            <person name="Submissions S."/>
        </authorList>
    </citation>
    <scope>NUCLEOTIDE SEQUENCE [LARGE SCALE GENOMIC DNA]</scope>
    <source>
        <strain evidence="6">OR362-8,ATCC BAA-1266,JCM 13504</strain>
    </source>
</reference>
<dbReference type="PROSITE" id="PS50042">
    <property type="entry name" value="CNMP_BINDING_3"/>
    <property type="match status" value="1"/>
</dbReference>
<dbReference type="InterPro" id="IPR036390">
    <property type="entry name" value="WH_DNA-bd_sf"/>
</dbReference>
<dbReference type="OrthoDB" id="9127033at2"/>
<dbReference type="InterPro" id="IPR014710">
    <property type="entry name" value="RmlC-like_jellyroll"/>
</dbReference>
<dbReference type="CDD" id="cd00038">
    <property type="entry name" value="CAP_ED"/>
    <property type="match status" value="1"/>
</dbReference>
<keyword evidence="5" id="KW-0418">Kinase</keyword>
<dbReference type="PANTHER" id="PTHR24567:SF68">
    <property type="entry name" value="DNA-BINDING TRANSCRIPTIONAL DUAL REGULATOR CRP"/>
    <property type="match status" value="1"/>
</dbReference>
<accession>A0A1I5WVJ6</accession>
<dbReference type="Gene3D" id="2.60.120.10">
    <property type="entry name" value="Jelly Rolls"/>
    <property type="match status" value="1"/>
</dbReference>
<feature type="domain" description="Cyclic nucleotide-binding" evidence="4">
    <location>
        <begin position="1"/>
        <end position="84"/>
    </location>
</feature>
<evidence type="ECO:0000313" key="5">
    <source>
        <dbReference type="EMBL" id="SFQ23651.1"/>
    </source>
</evidence>
<dbReference type="InterPro" id="IPR012318">
    <property type="entry name" value="HTH_CRP"/>
</dbReference>
<dbReference type="STRING" id="1227077.SAMN04515668_1509"/>
<name>A0A1I5WVJ6_HYMAR</name>
<dbReference type="InterPro" id="IPR036388">
    <property type="entry name" value="WH-like_DNA-bd_sf"/>
</dbReference>